<comment type="caution">
    <text evidence="2">The sequence shown here is derived from an EMBL/GenBank/DDBJ whole genome shotgun (WGS) entry which is preliminary data.</text>
</comment>
<keyword evidence="1" id="KW-0472">Membrane</keyword>
<evidence type="ECO:0000313" key="2">
    <source>
        <dbReference type="EMBL" id="MBB6450813.1"/>
    </source>
</evidence>
<organism evidence="2 3">
    <name type="scientific">Geomicrobium halophilum</name>
    <dbReference type="NCBI Taxonomy" id="549000"/>
    <lineage>
        <taxon>Bacteria</taxon>
        <taxon>Bacillati</taxon>
        <taxon>Bacillota</taxon>
        <taxon>Bacilli</taxon>
        <taxon>Bacillales</taxon>
        <taxon>Geomicrobium</taxon>
    </lineage>
</organism>
<evidence type="ECO:0000256" key="1">
    <source>
        <dbReference type="SAM" id="Phobius"/>
    </source>
</evidence>
<feature type="transmembrane region" description="Helical" evidence="1">
    <location>
        <begin position="466"/>
        <end position="488"/>
    </location>
</feature>
<dbReference type="EMBL" id="JACHHJ010000004">
    <property type="protein sequence ID" value="MBB6450813.1"/>
    <property type="molecule type" value="Genomic_DNA"/>
</dbReference>
<gene>
    <name evidence="2" type="ORF">HNR44_002803</name>
</gene>
<feature type="transmembrane region" description="Helical" evidence="1">
    <location>
        <begin position="146"/>
        <end position="168"/>
    </location>
</feature>
<feature type="transmembrane region" description="Helical" evidence="1">
    <location>
        <begin position="241"/>
        <end position="262"/>
    </location>
</feature>
<dbReference type="Proteomes" id="UP000568839">
    <property type="component" value="Unassembled WGS sequence"/>
</dbReference>
<feature type="transmembrane region" description="Helical" evidence="1">
    <location>
        <begin position="427"/>
        <end position="445"/>
    </location>
</feature>
<keyword evidence="1" id="KW-0812">Transmembrane</keyword>
<feature type="transmembrane region" description="Helical" evidence="1">
    <location>
        <begin position="344"/>
        <end position="364"/>
    </location>
</feature>
<feature type="transmembrane region" description="Helical" evidence="1">
    <location>
        <begin position="58"/>
        <end position="79"/>
    </location>
</feature>
<feature type="transmembrane region" description="Helical" evidence="1">
    <location>
        <begin position="519"/>
        <end position="543"/>
    </location>
</feature>
<dbReference type="InterPro" id="IPR031599">
    <property type="entry name" value="ABC_tran_2"/>
</dbReference>
<dbReference type="RefSeq" id="WP_184404877.1">
    <property type="nucleotide sequence ID" value="NZ_JACHHJ010000004.1"/>
</dbReference>
<feature type="transmembrane region" description="Helical" evidence="1">
    <location>
        <begin position="29"/>
        <end position="52"/>
    </location>
</feature>
<dbReference type="Pfam" id="PF16949">
    <property type="entry name" value="ABC_tran_2"/>
    <property type="match status" value="1"/>
</dbReference>
<keyword evidence="1" id="KW-1133">Transmembrane helix</keyword>
<feature type="transmembrane region" description="Helical" evidence="1">
    <location>
        <begin position="395"/>
        <end position="421"/>
    </location>
</feature>
<accession>A0A841Q022</accession>
<proteinExistence type="predicted"/>
<feature type="transmembrane region" description="Helical" evidence="1">
    <location>
        <begin position="180"/>
        <end position="202"/>
    </location>
</feature>
<evidence type="ECO:0000313" key="3">
    <source>
        <dbReference type="Proteomes" id="UP000568839"/>
    </source>
</evidence>
<reference evidence="2 3" key="1">
    <citation type="submission" date="2020-08" db="EMBL/GenBank/DDBJ databases">
        <title>Genomic Encyclopedia of Type Strains, Phase IV (KMG-IV): sequencing the most valuable type-strain genomes for metagenomic binning, comparative biology and taxonomic classification.</title>
        <authorList>
            <person name="Goeker M."/>
        </authorList>
    </citation>
    <scope>NUCLEOTIDE SEQUENCE [LARGE SCALE GENOMIC DNA]</scope>
    <source>
        <strain evidence="2 3">DSM 21769</strain>
    </source>
</reference>
<protein>
    <submittedName>
        <fullName evidence="2">ABC-2 type transport system permease protein</fullName>
    </submittedName>
</protein>
<keyword evidence="3" id="KW-1185">Reference proteome</keyword>
<name>A0A841Q022_9BACL</name>
<sequence>MMLRTLIRLFTKMAIYDIKYSSSKQQASLIFAGGFLGLFGIFVSSLLGASFTVMDDHLIVFMMTSLVISIIAGTIIFSVPHVFQRLYSSTDLELLFSLPIPTQTLFIAKFYQHLLSVPLLIFIVGVGLGTITGVTGGAHWSFYPLLLINFFLFILFALAIVYFLNLLLAQFIPGSRSKELMTVMSALGGLVFILMIQIPHLFMPQVDDMEVGFTYPGWLPFTWIGESWAASFTGTFSGWNVVQVIGFSSVTAALLILSSLLVERGFRRGWVQMQSEKKTRKKPGTKRNSSIRTPVVAVLGKEFRSLKRDMREWLHFMQFLFVPLLAYVFLSGPAWETIQMHPEISWFAIQITIFFPLLLVSGQFSSTSVAREGRSLDLLHVLPIRGIHIASGKLLFHWLTIIAIISITQIICFILFGWSITHTITGIFWQSIAIAGICGIGLYIGTQFARLNEKNPQQRIDVAGTFTLLAMVTLYFLVSLFPLGLTIAPVEIVSVVDDIETSGWILNSLSTIIDIRTRLGAMGVGIAATIITAFSFTIMILTLRMSGRSFDKGISIDHVRK</sequence>
<feature type="transmembrane region" description="Helical" evidence="1">
    <location>
        <begin position="313"/>
        <end position="332"/>
    </location>
</feature>
<feature type="transmembrane region" description="Helical" evidence="1">
    <location>
        <begin position="119"/>
        <end position="140"/>
    </location>
</feature>
<dbReference type="AlphaFoldDB" id="A0A841Q022"/>